<dbReference type="AlphaFoldDB" id="A0A0U9H8C2"/>
<dbReference type="RefSeq" id="WP_058950747.1">
    <property type="nucleotide sequence ID" value="NZ_BBXV01000035.1"/>
</dbReference>
<dbReference type="Proteomes" id="UP000052946">
    <property type="component" value="Unassembled WGS sequence"/>
</dbReference>
<dbReference type="InterPro" id="IPR008258">
    <property type="entry name" value="Transglycosylase_SLT_dom_1"/>
</dbReference>
<dbReference type="PANTHER" id="PTHR37423:SF2">
    <property type="entry name" value="MEMBRANE-BOUND LYTIC MUREIN TRANSGLYCOSYLASE C"/>
    <property type="match status" value="1"/>
</dbReference>
<dbReference type="SUPFAM" id="SSF53955">
    <property type="entry name" value="Lysozyme-like"/>
    <property type="match status" value="1"/>
</dbReference>
<dbReference type="OrthoDB" id="9815002at2"/>
<evidence type="ECO:0000313" key="3">
    <source>
        <dbReference type="Proteomes" id="UP000052946"/>
    </source>
</evidence>
<gene>
    <name evidence="2" type="ORF">OPHB3_2894</name>
</gene>
<dbReference type="InterPro" id="IPR023346">
    <property type="entry name" value="Lysozyme-like_dom_sf"/>
</dbReference>
<dbReference type="EMBL" id="BBXV01000035">
    <property type="protein sequence ID" value="GAQ18938.1"/>
    <property type="molecule type" value="Genomic_DNA"/>
</dbReference>
<sequence length="210" mass="22955">MEIRELQQMIQYQAMATLTSSSGSSPYSNGSPMMELAFKQMLQERINQATTQSADLNKNVSNMNTLYTAIQSSPSPSFTTETTGAATQYNTYVQEAATKYGLDEKLIHAVIKNESNYNQNARSTAGAQGLMQLMPATAKGLGVTNPFDAQQNIEGGAKYLSQMLNRYNGNMELALAAYNAGPGNVDKHQGIPPFKETQNYVTNVMNSYFA</sequence>
<dbReference type="CDD" id="cd00254">
    <property type="entry name" value="LT-like"/>
    <property type="match status" value="1"/>
</dbReference>
<feature type="domain" description="Transglycosylase SLT" evidence="1">
    <location>
        <begin position="92"/>
        <end position="200"/>
    </location>
</feature>
<accession>A0A0U9H8C2</accession>
<dbReference type="Gene3D" id="1.10.530.10">
    <property type="match status" value="1"/>
</dbReference>
<evidence type="ECO:0000313" key="2">
    <source>
        <dbReference type="EMBL" id="GAQ18938.1"/>
    </source>
</evidence>
<comment type="caution">
    <text evidence="2">The sequence shown here is derived from an EMBL/GenBank/DDBJ whole genome shotgun (WGS) entry which is preliminary data.</text>
</comment>
<proteinExistence type="predicted"/>
<name>A0A0U9H8C2_9BACI</name>
<reference evidence="2 3" key="2">
    <citation type="journal article" date="2016" name="Genome Announc.">
        <title>Draft Genome Sequence of Oceanobacillus picturae Heshi-B3, Isolated from Fermented Rice Bran in a Traditional Japanese Seafood Dish.</title>
        <authorList>
            <person name="Akuzawa S."/>
            <person name="Nagaoka J."/>
            <person name="Kanekatsu M."/>
            <person name="Kanesaki Y."/>
            <person name="Suzuki T."/>
        </authorList>
    </citation>
    <scope>NUCLEOTIDE SEQUENCE [LARGE SCALE GENOMIC DNA]</scope>
    <source>
        <strain evidence="2 3">Heshi-B3</strain>
    </source>
</reference>
<reference evidence="3" key="1">
    <citation type="submission" date="2015-07" db="EMBL/GenBank/DDBJ databases">
        <title>Draft Genome Sequence of Oceanobacillus picturae Heshi-B3 that Was Isolated from Fermented Rice Bran with Aging Salted Mackerel, Which Was Named Heshiko as Traditional Fermented Seafood in Japan.</title>
        <authorList>
            <person name="Akuzawa S."/>
            <person name="Nakagawa J."/>
            <person name="Kanekatsu T."/>
            <person name="Kanesaki Y."/>
            <person name="Suzuki T."/>
        </authorList>
    </citation>
    <scope>NUCLEOTIDE SEQUENCE [LARGE SCALE GENOMIC DNA]</scope>
    <source>
        <strain evidence="3">Heshi-B3</strain>
    </source>
</reference>
<protein>
    <submittedName>
        <fullName evidence="2">Membrane-bound lytic murein transglycosylase F</fullName>
    </submittedName>
</protein>
<evidence type="ECO:0000259" key="1">
    <source>
        <dbReference type="Pfam" id="PF01464"/>
    </source>
</evidence>
<dbReference type="PANTHER" id="PTHR37423">
    <property type="entry name" value="SOLUBLE LYTIC MUREIN TRANSGLYCOSYLASE-RELATED"/>
    <property type="match status" value="1"/>
</dbReference>
<dbReference type="Pfam" id="PF01464">
    <property type="entry name" value="SLT"/>
    <property type="match status" value="1"/>
</dbReference>
<organism evidence="2 3">
    <name type="scientific">Oceanobacillus picturae</name>
    <dbReference type="NCBI Taxonomy" id="171693"/>
    <lineage>
        <taxon>Bacteria</taxon>
        <taxon>Bacillati</taxon>
        <taxon>Bacillota</taxon>
        <taxon>Bacilli</taxon>
        <taxon>Bacillales</taxon>
        <taxon>Bacillaceae</taxon>
        <taxon>Oceanobacillus</taxon>
    </lineage>
</organism>